<dbReference type="Proteomes" id="UP000499080">
    <property type="component" value="Unassembled WGS sequence"/>
</dbReference>
<dbReference type="AlphaFoldDB" id="A0A4Y2TLI0"/>
<gene>
    <name evidence="1" type="ORF">AVEN_13082_1</name>
</gene>
<proteinExistence type="predicted"/>
<evidence type="ECO:0000313" key="1">
    <source>
        <dbReference type="EMBL" id="GBO00240.1"/>
    </source>
</evidence>
<dbReference type="EMBL" id="BGPR01028823">
    <property type="protein sequence ID" value="GBO00240.1"/>
    <property type="molecule type" value="Genomic_DNA"/>
</dbReference>
<organism evidence="1 2">
    <name type="scientific">Araneus ventricosus</name>
    <name type="common">Orbweaver spider</name>
    <name type="synonym">Epeira ventricosa</name>
    <dbReference type="NCBI Taxonomy" id="182803"/>
    <lineage>
        <taxon>Eukaryota</taxon>
        <taxon>Metazoa</taxon>
        <taxon>Ecdysozoa</taxon>
        <taxon>Arthropoda</taxon>
        <taxon>Chelicerata</taxon>
        <taxon>Arachnida</taxon>
        <taxon>Araneae</taxon>
        <taxon>Araneomorphae</taxon>
        <taxon>Entelegynae</taxon>
        <taxon>Araneoidea</taxon>
        <taxon>Araneidae</taxon>
        <taxon>Araneus</taxon>
    </lineage>
</organism>
<evidence type="ECO:0000313" key="2">
    <source>
        <dbReference type="Proteomes" id="UP000499080"/>
    </source>
</evidence>
<sequence length="118" mass="13244">MAFVPRPLFFPSILDERIGKAFTDVPKFVLRRGSKSQNFTYLPLLSPTRGFRVSFPASTRGPNVGRSLVLPLASHRGPKLESADEVLDFENVCLSLWVCECCHSRTQRAGWTEFGLKS</sequence>
<keyword evidence="2" id="KW-1185">Reference proteome</keyword>
<reference evidence="1 2" key="1">
    <citation type="journal article" date="2019" name="Sci. Rep.">
        <title>Orb-weaving spider Araneus ventricosus genome elucidates the spidroin gene catalogue.</title>
        <authorList>
            <person name="Kono N."/>
            <person name="Nakamura H."/>
            <person name="Ohtoshi R."/>
            <person name="Moran D.A.P."/>
            <person name="Shinohara A."/>
            <person name="Yoshida Y."/>
            <person name="Fujiwara M."/>
            <person name="Mori M."/>
            <person name="Tomita M."/>
            <person name="Arakawa K."/>
        </authorList>
    </citation>
    <scope>NUCLEOTIDE SEQUENCE [LARGE SCALE GENOMIC DNA]</scope>
</reference>
<protein>
    <submittedName>
        <fullName evidence="1">Uncharacterized protein</fullName>
    </submittedName>
</protein>
<accession>A0A4Y2TLI0</accession>
<comment type="caution">
    <text evidence="1">The sequence shown here is derived from an EMBL/GenBank/DDBJ whole genome shotgun (WGS) entry which is preliminary data.</text>
</comment>
<name>A0A4Y2TLI0_ARAVE</name>